<keyword evidence="5" id="KW-0539">Nucleus</keyword>
<dbReference type="STRING" id="105785.A0A2J7RIK3"/>
<dbReference type="FunCoup" id="A0A2J7RIK3">
    <property type="interactions" value="2197"/>
</dbReference>
<dbReference type="SUPFAM" id="SSF47370">
    <property type="entry name" value="Bromodomain"/>
    <property type="match status" value="1"/>
</dbReference>
<keyword evidence="4" id="KW-0804">Transcription</keyword>
<feature type="region of interest" description="Disordered" evidence="7">
    <location>
        <begin position="784"/>
        <end position="850"/>
    </location>
</feature>
<keyword evidence="3 6" id="KW-0103">Bromodomain</keyword>
<evidence type="ECO:0000256" key="2">
    <source>
        <dbReference type="ARBA" id="ARBA00023015"/>
    </source>
</evidence>
<evidence type="ECO:0000256" key="7">
    <source>
        <dbReference type="SAM" id="MobiDB-lite"/>
    </source>
</evidence>
<dbReference type="AlphaFoldDB" id="A0A2J7RIK3"/>
<feature type="domain" description="Bromo" evidence="8">
    <location>
        <begin position="224"/>
        <end position="294"/>
    </location>
</feature>
<dbReference type="PRINTS" id="PR00503">
    <property type="entry name" value="BROMODOMAIN"/>
</dbReference>
<feature type="compositionally biased region" description="Basic residues" evidence="7">
    <location>
        <begin position="89"/>
        <end position="102"/>
    </location>
</feature>
<feature type="compositionally biased region" description="Polar residues" evidence="7">
    <location>
        <begin position="750"/>
        <end position="769"/>
    </location>
</feature>
<dbReference type="InterPro" id="IPR036427">
    <property type="entry name" value="Bromodomain-like_sf"/>
</dbReference>
<evidence type="ECO:0000259" key="8">
    <source>
        <dbReference type="PROSITE" id="PS50014"/>
    </source>
</evidence>
<feature type="compositionally biased region" description="Basic residues" evidence="7">
    <location>
        <begin position="110"/>
        <end position="124"/>
    </location>
</feature>
<comment type="subcellular location">
    <subcellularLocation>
        <location evidence="1">Nucleus</location>
    </subcellularLocation>
</comment>
<gene>
    <name evidence="9" type="primary">Brd7</name>
    <name evidence="9" type="ORF">B7P43_G05897</name>
</gene>
<dbReference type="PROSITE" id="PS50014">
    <property type="entry name" value="BROMODOMAIN_2"/>
    <property type="match status" value="1"/>
</dbReference>
<dbReference type="OrthoDB" id="21648at2759"/>
<protein>
    <submittedName>
        <fullName evidence="9">Bromodomain-containing protein 7</fullName>
    </submittedName>
</protein>
<dbReference type="Pfam" id="PF12024">
    <property type="entry name" value="DUF3512"/>
    <property type="match status" value="1"/>
</dbReference>
<evidence type="ECO:0000313" key="10">
    <source>
        <dbReference type="Proteomes" id="UP000235965"/>
    </source>
</evidence>
<dbReference type="GO" id="GO:0005634">
    <property type="term" value="C:nucleus"/>
    <property type="evidence" value="ECO:0007669"/>
    <property type="project" value="UniProtKB-SubCell"/>
</dbReference>
<keyword evidence="10" id="KW-1185">Reference proteome</keyword>
<dbReference type="InterPro" id="IPR001487">
    <property type="entry name" value="Bromodomain"/>
</dbReference>
<dbReference type="Pfam" id="PF00439">
    <property type="entry name" value="Bromodomain"/>
    <property type="match status" value="1"/>
</dbReference>
<dbReference type="PANTHER" id="PTHR22881">
    <property type="entry name" value="BROMODOMAIN CONTAINING PROTEIN"/>
    <property type="match status" value="1"/>
</dbReference>
<dbReference type="PANTHER" id="PTHR22881:SF27">
    <property type="entry name" value="BROMODOMAIN CONTAINING 7_9"/>
    <property type="match status" value="1"/>
</dbReference>
<dbReference type="SMART" id="SM00297">
    <property type="entry name" value="BROMO"/>
    <property type="match status" value="1"/>
</dbReference>
<dbReference type="InParanoid" id="A0A2J7RIK3"/>
<comment type="caution">
    <text evidence="9">The sequence shown here is derived from an EMBL/GenBank/DDBJ whole genome shotgun (WGS) entry which is preliminary data.</text>
</comment>
<feature type="compositionally biased region" description="Basic and acidic residues" evidence="7">
    <location>
        <begin position="70"/>
        <end position="88"/>
    </location>
</feature>
<evidence type="ECO:0000256" key="5">
    <source>
        <dbReference type="ARBA" id="ARBA00023242"/>
    </source>
</evidence>
<feature type="region of interest" description="Disordered" evidence="7">
    <location>
        <begin position="720"/>
        <end position="770"/>
    </location>
</feature>
<evidence type="ECO:0000256" key="4">
    <source>
        <dbReference type="ARBA" id="ARBA00023163"/>
    </source>
</evidence>
<organism evidence="9 10">
    <name type="scientific">Cryptotermes secundus</name>
    <dbReference type="NCBI Taxonomy" id="105785"/>
    <lineage>
        <taxon>Eukaryota</taxon>
        <taxon>Metazoa</taxon>
        <taxon>Ecdysozoa</taxon>
        <taxon>Arthropoda</taxon>
        <taxon>Hexapoda</taxon>
        <taxon>Insecta</taxon>
        <taxon>Pterygota</taxon>
        <taxon>Neoptera</taxon>
        <taxon>Polyneoptera</taxon>
        <taxon>Dictyoptera</taxon>
        <taxon>Blattodea</taxon>
        <taxon>Blattoidea</taxon>
        <taxon>Termitoidae</taxon>
        <taxon>Kalotermitidae</taxon>
        <taxon>Cryptotermitinae</taxon>
        <taxon>Cryptotermes</taxon>
    </lineage>
</organism>
<feature type="compositionally biased region" description="Acidic residues" evidence="7">
    <location>
        <begin position="804"/>
        <end position="819"/>
    </location>
</feature>
<feature type="region of interest" description="Disordered" evidence="7">
    <location>
        <begin position="1"/>
        <end position="154"/>
    </location>
</feature>
<feature type="compositionally biased region" description="Basic residues" evidence="7">
    <location>
        <begin position="1"/>
        <end position="11"/>
    </location>
</feature>
<dbReference type="CDD" id="cd05513">
    <property type="entry name" value="Bromo_brd7_like"/>
    <property type="match status" value="1"/>
</dbReference>
<sequence length="850" mass="94742">MGSKKHKKHKSDKRDRYEDKQFGVEKPPALKLILKVGSSSTPEHSSDSPGPSIPLVHSNNYSVAPTTGDEESRHSAASLHGREESHIERQHKKAKKKKKKKEKDKDREKHEKKHKHHHKEKRKRPRDESSQDDISMGEESLSDPPLPKRVTGDVNNCNLKSSIVGEGMQNHGIPGDSLHLQHHSGQVPIGMIGISREPRSCVLRQRQERSPLQKLLDYLLKGLEKRDPQQFFAWPVTDHIAPGYSQIIHQPMDFSTMKQKIDENQYSSLNEYIEDFKLMCNNAMVYNHPETIYYKAAKKLLHVGVKMMSPDKLKPLHSVLTYMGELTRDELGFDLGFEELVQVSGSVNSETPDDQTVGEEGEESLLELRREHRRKLKEANRPLGKFEAVPDDLTPEEILEQAQRAAEAAAERLTLKRPNTNLGFLRQRKDGSTSLSILVPGDGVTPGTNERPISLGMLTGKLTHGTGQLQGFREDRRNLAKTVKPLYYGAFGSYAPSYDSTFANLTKEESDLVYQTYGDETCVQYAESILDFSKDCDYTLTMVDNLLDLLTGGEHRKTKRVLEERRKLREEEERIRQLLEGKPVSLQGMSDDKIHSVSSFPPDIKVDFGALKSLSDIGIDMKFLDVVEQEIQVREEQRAAEEAMQVRLDQTSVLLQKLQQVQSDRLSLTPPAHLSHVAQPSDSEIQLAEKITESLKDMAKKVDPVVVAPVSALRKAMGILPGTSSPASPAEVVGAETSPVEIGQEDGEQRQNSASNTTDGITSTCTNGAPNAATAEVSSILNESVPSEPMVDEVDVEGTSSQAEAEEEAGEVGEVPDLESELREFLESEPALSNSPLQDDRTIEEILSES</sequence>
<dbReference type="InterPro" id="IPR021900">
    <property type="entry name" value="DUF3512"/>
</dbReference>
<proteinExistence type="predicted"/>
<evidence type="ECO:0000313" key="9">
    <source>
        <dbReference type="EMBL" id="PNF40662.1"/>
    </source>
</evidence>
<dbReference type="Proteomes" id="UP000235965">
    <property type="component" value="Unassembled WGS sequence"/>
</dbReference>
<dbReference type="EMBL" id="NEVH01003500">
    <property type="protein sequence ID" value="PNF40662.1"/>
    <property type="molecule type" value="Genomic_DNA"/>
</dbReference>
<name>A0A2J7RIK3_9NEOP</name>
<dbReference type="GO" id="GO:0006357">
    <property type="term" value="P:regulation of transcription by RNA polymerase II"/>
    <property type="evidence" value="ECO:0007669"/>
    <property type="project" value="TreeGrafter"/>
</dbReference>
<reference evidence="9 10" key="1">
    <citation type="submission" date="2017-12" db="EMBL/GenBank/DDBJ databases">
        <title>Hemimetabolous genomes reveal molecular basis of termite eusociality.</title>
        <authorList>
            <person name="Harrison M.C."/>
            <person name="Jongepier E."/>
            <person name="Robertson H.M."/>
            <person name="Arning N."/>
            <person name="Bitard-Feildel T."/>
            <person name="Chao H."/>
            <person name="Childers C.P."/>
            <person name="Dinh H."/>
            <person name="Doddapaneni H."/>
            <person name="Dugan S."/>
            <person name="Gowin J."/>
            <person name="Greiner C."/>
            <person name="Han Y."/>
            <person name="Hu H."/>
            <person name="Hughes D.S.T."/>
            <person name="Huylmans A.-K."/>
            <person name="Kemena C."/>
            <person name="Kremer L.P.M."/>
            <person name="Lee S.L."/>
            <person name="Lopez-Ezquerra A."/>
            <person name="Mallet L."/>
            <person name="Monroy-Kuhn J.M."/>
            <person name="Moser A."/>
            <person name="Murali S.C."/>
            <person name="Muzny D.M."/>
            <person name="Otani S."/>
            <person name="Piulachs M.-D."/>
            <person name="Poelchau M."/>
            <person name="Qu J."/>
            <person name="Schaub F."/>
            <person name="Wada-Katsumata A."/>
            <person name="Worley K.C."/>
            <person name="Xie Q."/>
            <person name="Ylla G."/>
            <person name="Poulsen M."/>
            <person name="Gibbs R.A."/>
            <person name="Schal C."/>
            <person name="Richards S."/>
            <person name="Belles X."/>
            <person name="Korb J."/>
            <person name="Bornberg-Bauer E."/>
        </authorList>
    </citation>
    <scope>NUCLEOTIDE SEQUENCE [LARGE SCALE GENOMIC DNA]</scope>
    <source>
        <tissue evidence="9">Whole body</tissue>
    </source>
</reference>
<evidence type="ECO:0000256" key="1">
    <source>
        <dbReference type="ARBA" id="ARBA00004123"/>
    </source>
</evidence>
<evidence type="ECO:0000256" key="6">
    <source>
        <dbReference type="PROSITE-ProRule" id="PRU00035"/>
    </source>
</evidence>
<evidence type="ECO:0000256" key="3">
    <source>
        <dbReference type="ARBA" id="ARBA00023117"/>
    </source>
</evidence>
<keyword evidence="2" id="KW-0805">Transcription regulation</keyword>
<feature type="compositionally biased region" description="Basic and acidic residues" evidence="7">
    <location>
        <begin position="12"/>
        <end position="23"/>
    </location>
</feature>
<accession>A0A2J7RIK3</accession>
<dbReference type="Gene3D" id="1.20.920.10">
    <property type="entry name" value="Bromodomain-like"/>
    <property type="match status" value="1"/>
</dbReference>
<dbReference type="InterPro" id="IPR051831">
    <property type="entry name" value="Bromodomain_contain_prot"/>
</dbReference>